<dbReference type="PANTHER" id="PTHR42982">
    <property type="entry name" value="SEC-INDEPENDENT PROTEIN TRANSLOCASE PROTEIN TATA"/>
    <property type="match status" value="1"/>
</dbReference>
<dbReference type="Proteomes" id="UP001143372">
    <property type="component" value="Unassembled WGS sequence"/>
</dbReference>
<organism evidence="11 12">
    <name type="scientific">Hansschlegelia plantiphila</name>
    <dbReference type="NCBI Taxonomy" id="374655"/>
    <lineage>
        <taxon>Bacteria</taxon>
        <taxon>Pseudomonadati</taxon>
        <taxon>Pseudomonadota</taxon>
        <taxon>Alphaproteobacteria</taxon>
        <taxon>Hyphomicrobiales</taxon>
        <taxon>Methylopilaceae</taxon>
        <taxon>Hansschlegelia</taxon>
    </lineage>
</organism>
<dbReference type="GO" id="GO:0008320">
    <property type="term" value="F:protein transmembrane transporter activity"/>
    <property type="evidence" value="ECO:0007669"/>
    <property type="project" value="UniProtKB-UniRule"/>
</dbReference>
<sequence>MSITHWLIVGVLVLLLFGGRGKISDIMGDFAKGIKSFKKGMAEDDDVAEGMSQHRGPQTIENRPAEQPIRPNVSSVDGRQS</sequence>
<evidence type="ECO:0000256" key="8">
    <source>
        <dbReference type="ARBA" id="ARBA00023136"/>
    </source>
</evidence>
<keyword evidence="3 9" id="KW-1003">Cell membrane</keyword>
<dbReference type="GO" id="GO:0033281">
    <property type="term" value="C:TAT protein transport complex"/>
    <property type="evidence" value="ECO:0007669"/>
    <property type="project" value="UniProtKB-UniRule"/>
</dbReference>
<evidence type="ECO:0000256" key="6">
    <source>
        <dbReference type="ARBA" id="ARBA00022989"/>
    </source>
</evidence>
<reference evidence="11" key="1">
    <citation type="journal article" date="2014" name="Int. J. Syst. Evol. Microbiol.">
        <title>Complete genome sequence of Corynebacterium casei LMG S-19264T (=DSM 44701T), isolated from a smear-ripened cheese.</title>
        <authorList>
            <consortium name="US DOE Joint Genome Institute (JGI-PGF)"/>
            <person name="Walter F."/>
            <person name="Albersmeier A."/>
            <person name="Kalinowski J."/>
            <person name="Ruckert C."/>
        </authorList>
    </citation>
    <scope>NUCLEOTIDE SEQUENCE</scope>
    <source>
        <strain evidence="11">VKM B-2347</strain>
    </source>
</reference>
<feature type="compositionally biased region" description="Polar residues" evidence="10">
    <location>
        <begin position="72"/>
        <end position="81"/>
    </location>
</feature>
<evidence type="ECO:0000313" key="11">
    <source>
        <dbReference type="EMBL" id="GLK67549.1"/>
    </source>
</evidence>
<evidence type="ECO:0000313" key="12">
    <source>
        <dbReference type="Proteomes" id="UP001143372"/>
    </source>
</evidence>
<dbReference type="InterPro" id="IPR006312">
    <property type="entry name" value="TatA/E"/>
</dbReference>
<name>A0A9W6J1B7_9HYPH</name>
<keyword evidence="7 9" id="KW-0811">Translocation</keyword>
<keyword evidence="4 9" id="KW-0812">Transmembrane</keyword>
<dbReference type="NCBIfam" id="NF001940">
    <property type="entry name" value="PRK00720.1"/>
    <property type="match status" value="1"/>
</dbReference>
<evidence type="ECO:0000256" key="10">
    <source>
        <dbReference type="SAM" id="MobiDB-lite"/>
    </source>
</evidence>
<keyword evidence="2 9" id="KW-0813">Transport</keyword>
<comment type="function">
    <text evidence="9">Part of the twin-arginine translocation (Tat) system that transports large folded proteins containing a characteristic twin-arginine motif in their signal peptide across membranes. TatA could form the protein-conducting channel of the Tat system.</text>
</comment>
<dbReference type="HAMAP" id="MF_00236">
    <property type="entry name" value="TatA_E"/>
    <property type="match status" value="1"/>
</dbReference>
<feature type="region of interest" description="Disordered" evidence="10">
    <location>
        <begin position="44"/>
        <end position="81"/>
    </location>
</feature>
<evidence type="ECO:0000256" key="9">
    <source>
        <dbReference type="HAMAP-Rule" id="MF_00236"/>
    </source>
</evidence>
<reference evidence="11" key="2">
    <citation type="submission" date="2023-01" db="EMBL/GenBank/DDBJ databases">
        <authorList>
            <person name="Sun Q."/>
            <person name="Evtushenko L."/>
        </authorList>
    </citation>
    <scope>NUCLEOTIDE SEQUENCE</scope>
    <source>
        <strain evidence="11">VKM B-2347</strain>
    </source>
</reference>
<dbReference type="Gene3D" id="1.20.5.3310">
    <property type="match status" value="1"/>
</dbReference>
<accession>A0A9W6J1B7</accession>
<keyword evidence="12" id="KW-1185">Reference proteome</keyword>
<keyword evidence="8 9" id="KW-0472">Membrane</keyword>
<dbReference type="RefSeq" id="WP_271167799.1">
    <property type="nucleotide sequence ID" value="NZ_BSFI01000006.1"/>
</dbReference>
<evidence type="ECO:0000256" key="2">
    <source>
        <dbReference type="ARBA" id="ARBA00022448"/>
    </source>
</evidence>
<dbReference type="Pfam" id="PF02416">
    <property type="entry name" value="TatA_B_E"/>
    <property type="match status" value="1"/>
</dbReference>
<evidence type="ECO:0000256" key="4">
    <source>
        <dbReference type="ARBA" id="ARBA00022692"/>
    </source>
</evidence>
<dbReference type="NCBIfam" id="TIGR01411">
    <property type="entry name" value="tatAE"/>
    <property type="match status" value="1"/>
</dbReference>
<dbReference type="PANTHER" id="PTHR42982:SF1">
    <property type="entry name" value="SEC-INDEPENDENT PROTEIN TRANSLOCASE PROTEIN TATA"/>
    <property type="match status" value="1"/>
</dbReference>
<evidence type="ECO:0000256" key="5">
    <source>
        <dbReference type="ARBA" id="ARBA00022927"/>
    </source>
</evidence>
<gene>
    <name evidence="9" type="primary">tatA</name>
    <name evidence="11" type="ORF">GCM10008179_11870</name>
</gene>
<dbReference type="InterPro" id="IPR003369">
    <property type="entry name" value="TatA/B/E"/>
</dbReference>
<protein>
    <recommendedName>
        <fullName evidence="9">Sec-independent protein translocase protein TatA</fullName>
    </recommendedName>
</protein>
<comment type="similarity">
    <text evidence="9">Belongs to the TatA/E family.</text>
</comment>
<evidence type="ECO:0000256" key="7">
    <source>
        <dbReference type="ARBA" id="ARBA00023010"/>
    </source>
</evidence>
<comment type="subunit">
    <text evidence="9">The Tat system comprises two distinct complexes: a TatABC complex, containing multiple copies of TatA, TatB and TatC subunits, and a separate TatA complex, containing only TatA subunits. Substrates initially bind to the TatABC complex, which probably triggers association of the separate TatA complex to form the active translocon.</text>
</comment>
<comment type="caution">
    <text evidence="11">The sequence shown here is derived from an EMBL/GenBank/DDBJ whole genome shotgun (WGS) entry which is preliminary data.</text>
</comment>
<evidence type="ECO:0000256" key="3">
    <source>
        <dbReference type="ARBA" id="ARBA00022475"/>
    </source>
</evidence>
<dbReference type="GO" id="GO:0043953">
    <property type="term" value="P:protein transport by the Tat complex"/>
    <property type="evidence" value="ECO:0007669"/>
    <property type="project" value="UniProtKB-UniRule"/>
</dbReference>
<evidence type="ECO:0000256" key="1">
    <source>
        <dbReference type="ARBA" id="ARBA00004162"/>
    </source>
</evidence>
<dbReference type="AlphaFoldDB" id="A0A9W6J1B7"/>
<comment type="subcellular location">
    <subcellularLocation>
        <location evidence="1 9">Cell membrane</location>
        <topology evidence="1 9">Single-pass membrane protein</topology>
    </subcellularLocation>
</comment>
<keyword evidence="5 9" id="KW-0653">Protein transport</keyword>
<keyword evidence="6 9" id="KW-1133">Transmembrane helix</keyword>
<dbReference type="EMBL" id="BSFI01000006">
    <property type="protein sequence ID" value="GLK67549.1"/>
    <property type="molecule type" value="Genomic_DNA"/>
</dbReference>
<proteinExistence type="inferred from homology"/>